<evidence type="ECO:0000313" key="4">
    <source>
        <dbReference type="EMBL" id="RXN24365.1"/>
    </source>
</evidence>
<proteinExistence type="inferred from homology"/>
<dbReference type="GO" id="GO:0004190">
    <property type="term" value="F:aspartic-type endopeptidase activity"/>
    <property type="evidence" value="ECO:0007669"/>
    <property type="project" value="InterPro"/>
</dbReference>
<comment type="caution">
    <text evidence="4">The sequence shown here is derived from an EMBL/GenBank/DDBJ whole genome shotgun (WGS) entry which is preliminary data.</text>
</comment>
<organism evidence="4 5">
    <name type="scientific">Labeo rohita</name>
    <name type="common">Indian major carp</name>
    <name type="synonym">Cyprinus rohita</name>
    <dbReference type="NCBI Taxonomy" id="84645"/>
    <lineage>
        <taxon>Eukaryota</taxon>
        <taxon>Metazoa</taxon>
        <taxon>Chordata</taxon>
        <taxon>Craniata</taxon>
        <taxon>Vertebrata</taxon>
        <taxon>Euteleostomi</taxon>
        <taxon>Actinopterygii</taxon>
        <taxon>Neopterygii</taxon>
        <taxon>Teleostei</taxon>
        <taxon>Ostariophysi</taxon>
        <taxon>Cypriniformes</taxon>
        <taxon>Cyprinidae</taxon>
        <taxon>Labeoninae</taxon>
        <taxon>Labeonini</taxon>
        <taxon>Labeo</taxon>
    </lineage>
</organism>
<evidence type="ECO:0000313" key="5">
    <source>
        <dbReference type="Proteomes" id="UP000290572"/>
    </source>
</evidence>
<sequence length="342" mass="38145">MQKLRGNSNSKQPLTQIKLYGDTVPALIDSGAAVNIISEKTYNKLSTQPRLLHTDLKILAYGSKDALPILGKFTGCVEAKNKTKTDGTFYVIKGDGCSLLRYQTADELGLIKIIRTIRPPSVNLTVADELVNSHPELFDGIGKLKDFQVTLHINPDIQPTCQPHRRVPFHVREKVEAELQTRSRGHHRESDRPNTLGLAHRNATKAQRSRQAAEVFQNTLQGIAGVKNLSDDIIVYGATQADHDKSLTAVFQQLKERGLTLNRKKCEFNKTQLEFFGFIFSAGGVSADPKKVDAIYHAKKPKDAAEVRSLLGIANYCSRFIPNFATVTEPLRKLTRKNTTWQ</sequence>
<evidence type="ECO:0000259" key="3">
    <source>
        <dbReference type="Pfam" id="PF00078"/>
    </source>
</evidence>
<keyword evidence="5" id="KW-1185">Reference proteome</keyword>
<dbReference type="PANTHER" id="PTHR37984:SF11">
    <property type="entry name" value="INTEGRASE CATALYTIC DOMAIN-CONTAINING PROTEIN"/>
    <property type="match status" value="1"/>
</dbReference>
<dbReference type="STRING" id="84645.A0A498N622"/>
<feature type="domain" description="Reverse transcriptase" evidence="3">
    <location>
        <begin position="231"/>
        <end position="280"/>
    </location>
</feature>
<dbReference type="InterPro" id="IPR001969">
    <property type="entry name" value="Aspartic_peptidase_AS"/>
</dbReference>
<dbReference type="Pfam" id="PF00078">
    <property type="entry name" value="RVT_1"/>
    <property type="match status" value="1"/>
</dbReference>
<dbReference type="EC" id="3.1.26.4" evidence="2"/>
<dbReference type="SUPFAM" id="SSF56672">
    <property type="entry name" value="DNA/RNA polymerases"/>
    <property type="match status" value="1"/>
</dbReference>
<dbReference type="InterPro" id="IPR021109">
    <property type="entry name" value="Peptidase_aspartic_dom_sf"/>
</dbReference>
<accession>A0A498N622</accession>
<gene>
    <name evidence="4" type="ORF">ROHU_022209</name>
</gene>
<dbReference type="InterPro" id="IPR000477">
    <property type="entry name" value="RT_dom"/>
</dbReference>
<dbReference type="AlphaFoldDB" id="A0A498N622"/>
<evidence type="ECO:0000256" key="2">
    <source>
        <dbReference type="ARBA" id="ARBA00012180"/>
    </source>
</evidence>
<comment type="similarity">
    <text evidence="1">Belongs to the beta type-B retroviral polymerase family. HERV class-II K(HML-2) pol subfamily.</text>
</comment>
<dbReference type="GO" id="GO:0006508">
    <property type="term" value="P:proteolysis"/>
    <property type="evidence" value="ECO:0007669"/>
    <property type="project" value="InterPro"/>
</dbReference>
<dbReference type="GO" id="GO:0004523">
    <property type="term" value="F:RNA-DNA hybrid ribonuclease activity"/>
    <property type="evidence" value="ECO:0007669"/>
    <property type="project" value="UniProtKB-EC"/>
</dbReference>
<dbReference type="PROSITE" id="PS00141">
    <property type="entry name" value="ASP_PROTEASE"/>
    <property type="match status" value="1"/>
</dbReference>
<name>A0A498N622_LABRO</name>
<dbReference type="Gene3D" id="2.40.70.10">
    <property type="entry name" value="Acid Proteases"/>
    <property type="match status" value="1"/>
</dbReference>
<dbReference type="PANTHER" id="PTHR37984">
    <property type="entry name" value="PROTEIN CBG26694"/>
    <property type="match status" value="1"/>
</dbReference>
<dbReference type="Gene3D" id="3.30.70.270">
    <property type="match status" value="2"/>
</dbReference>
<dbReference type="InterPro" id="IPR043128">
    <property type="entry name" value="Rev_trsase/Diguanyl_cyclase"/>
</dbReference>
<dbReference type="InterPro" id="IPR050951">
    <property type="entry name" value="Retrovirus_Pol_polyprotein"/>
</dbReference>
<dbReference type="Proteomes" id="UP000290572">
    <property type="component" value="Unassembled WGS sequence"/>
</dbReference>
<dbReference type="InterPro" id="IPR043502">
    <property type="entry name" value="DNA/RNA_pol_sf"/>
</dbReference>
<protein>
    <recommendedName>
        <fullName evidence="2">ribonuclease H</fullName>
        <ecNumber evidence="2">3.1.26.4</ecNumber>
    </recommendedName>
</protein>
<dbReference type="EMBL" id="QBIY01012541">
    <property type="protein sequence ID" value="RXN24365.1"/>
    <property type="molecule type" value="Genomic_DNA"/>
</dbReference>
<evidence type="ECO:0000256" key="1">
    <source>
        <dbReference type="ARBA" id="ARBA00010879"/>
    </source>
</evidence>
<dbReference type="SUPFAM" id="SSF50630">
    <property type="entry name" value="Acid proteases"/>
    <property type="match status" value="1"/>
</dbReference>
<reference evidence="4 5" key="1">
    <citation type="submission" date="2018-03" db="EMBL/GenBank/DDBJ databases">
        <title>Draft genome sequence of Rohu Carp (Labeo rohita).</title>
        <authorList>
            <person name="Das P."/>
            <person name="Kushwaha B."/>
            <person name="Joshi C.G."/>
            <person name="Kumar D."/>
            <person name="Nagpure N.S."/>
            <person name="Sahoo L."/>
            <person name="Das S.P."/>
            <person name="Bit A."/>
            <person name="Patnaik S."/>
            <person name="Meher P.K."/>
            <person name="Jayasankar P."/>
            <person name="Koringa P.G."/>
            <person name="Patel N.V."/>
            <person name="Hinsu A.T."/>
            <person name="Kumar R."/>
            <person name="Pandey M."/>
            <person name="Agarwal S."/>
            <person name="Srivastava S."/>
            <person name="Singh M."/>
            <person name="Iquebal M.A."/>
            <person name="Jaiswal S."/>
            <person name="Angadi U.B."/>
            <person name="Kumar N."/>
            <person name="Raza M."/>
            <person name="Shah T.M."/>
            <person name="Rai A."/>
            <person name="Jena J.K."/>
        </authorList>
    </citation>
    <scope>NUCLEOTIDE SEQUENCE [LARGE SCALE GENOMIC DNA]</scope>
    <source>
        <strain evidence="4">DASCIFA01</strain>
        <tissue evidence="4">Testis</tissue>
    </source>
</reference>